<dbReference type="RefSeq" id="WP_323078320.1">
    <property type="nucleotide sequence ID" value="NZ_CBCSKM010000009.1"/>
</dbReference>
<gene>
    <name evidence="1" type="ORF">U9M73_17620</name>
</gene>
<proteinExistence type="predicted"/>
<organism evidence="1 2">
    <name type="scientific">Paenibacillus phoenicis</name>
    <dbReference type="NCBI Taxonomy" id="554117"/>
    <lineage>
        <taxon>Bacteria</taxon>
        <taxon>Bacillati</taxon>
        <taxon>Bacillota</taxon>
        <taxon>Bacilli</taxon>
        <taxon>Bacillales</taxon>
        <taxon>Paenibacillaceae</taxon>
        <taxon>Paenibacillus</taxon>
    </lineage>
</organism>
<sequence length="402" mass="43838">MSLCVSFFLDGNIYVYADSRVSAYTDGRSYYVHDNYNKLREVGDKVVFTSGELEICDNLFAAIDERSTVEDIAEAARKVYNDFKRANPDYDGGKYGIEFGAYVHAIEDGVPVYYQLRYIDDFKVERRVPNNQELFAVAGRSEEALAYIAKLAGKGVPIDDAIMRTYEHLANEFIGGKLVRYTVSPSAVERLVRPIRDTKPLRMWSVRGASLHADMQGNVVARKITLTGTVENSDIVSGTITGALIRTAASGARVEMDYRGWRTYDAAGRERISINANDTYGMSAISFARSNGSALGYINGGDDLFQITSLSDMLLAAPGRRVYFNGTVDFSNSSGVIGITMSSINGLSSALSQKADRGVSTTSTTVAAHNHGIPDGTVLRTADGGTVTYRVYAGDTHSHSTQ</sequence>
<protein>
    <submittedName>
        <fullName evidence="1">Uncharacterized protein</fullName>
    </submittedName>
</protein>
<name>A0ABU5PPM1_9BACL</name>
<comment type="caution">
    <text evidence="1">The sequence shown here is derived from an EMBL/GenBank/DDBJ whole genome shotgun (WGS) entry which is preliminary data.</text>
</comment>
<evidence type="ECO:0000313" key="2">
    <source>
        <dbReference type="Proteomes" id="UP001292216"/>
    </source>
</evidence>
<evidence type="ECO:0000313" key="1">
    <source>
        <dbReference type="EMBL" id="MEA3571767.1"/>
    </source>
</evidence>
<dbReference type="EMBL" id="JAYERP010000001">
    <property type="protein sequence ID" value="MEA3571767.1"/>
    <property type="molecule type" value="Genomic_DNA"/>
</dbReference>
<accession>A0ABU5PPM1</accession>
<reference evidence="1 2" key="1">
    <citation type="submission" date="2023-12" db="EMBL/GenBank/DDBJ databases">
        <title>Whole genome sequencing of Paenibacillus phoenicis isolated from the Phoenix Mars Lander spacecraft assembly facility.</title>
        <authorList>
            <person name="Garcia A."/>
            <person name="Venkateswaran K."/>
        </authorList>
    </citation>
    <scope>NUCLEOTIDE SEQUENCE [LARGE SCALE GENOMIC DNA]</scope>
    <source>
        <strain evidence="1 2">3PO2SA</strain>
    </source>
</reference>
<dbReference type="Proteomes" id="UP001292216">
    <property type="component" value="Unassembled WGS sequence"/>
</dbReference>
<keyword evidence="2" id="KW-1185">Reference proteome</keyword>